<dbReference type="PROSITE" id="PS51725">
    <property type="entry name" value="ABM"/>
    <property type="match status" value="1"/>
</dbReference>
<dbReference type="KEGG" id="rue:DT065_17905"/>
<dbReference type="Gene3D" id="3.30.70.100">
    <property type="match status" value="1"/>
</dbReference>
<accession>A0A345C379</accession>
<dbReference type="InterPro" id="IPR050404">
    <property type="entry name" value="Heme-degrading_MO"/>
</dbReference>
<evidence type="ECO:0000313" key="3">
    <source>
        <dbReference type="Proteomes" id="UP000252100"/>
    </source>
</evidence>
<dbReference type="Pfam" id="PF03992">
    <property type="entry name" value="ABM"/>
    <property type="match status" value="1"/>
</dbReference>
<evidence type="ECO:0000259" key="1">
    <source>
        <dbReference type="PROSITE" id="PS51725"/>
    </source>
</evidence>
<dbReference type="InterPro" id="IPR007138">
    <property type="entry name" value="ABM_dom"/>
</dbReference>
<dbReference type="AlphaFoldDB" id="A0A345C379"/>
<dbReference type="InterPro" id="IPR011008">
    <property type="entry name" value="Dimeric_a/b-barrel"/>
</dbReference>
<sequence>MYVVMNELQVDPEQKDHLKARFEKSKDRMKDVPGCLEFLFLESEEESDTLVVYTKWESKENYENWLESDAFKKAHGGKSSGEQQPSTTNRLRLFEVVFHT</sequence>
<keyword evidence="3" id="KW-1185">Reference proteome</keyword>
<organism evidence="2 3">
    <name type="scientific">Salicibibacter kimchii</name>
    <dbReference type="NCBI Taxonomy" id="2099786"/>
    <lineage>
        <taxon>Bacteria</taxon>
        <taxon>Bacillati</taxon>
        <taxon>Bacillota</taxon>
        <taxon>Bacilli</taxon>
        <taxon>Bacillales</taxon>
        <taxon>Bacillaceae</taxon>
        <taxon>Salicibibacter</taxon>
    </lineage>
</organism>
<dbReference type="Proteomes" id="UP000252100">
    <property type="component" value="Chromosome"/>
</dbReference>
<dbReference type="SUPFAM" id="SSF54909">
    <property type="entry name" value="Dimeric alpha+beta barrel"/>
    <property type="match status" value="1"/>
</dbReference>
<dbReference type="OrthoDB" id="384737at2"/>
<feature type="domain" description="ABM" evidence="1">
    <location>
        <begin position="2"/>
        <end position="91"/>
    </location>
</feature>
<dbReference type="RefSeq" id="WP_114375686.1">
    <property type="nucleotide sequence ID" value="NZ_CP031092.1"/>
</dbReference>
<evidence type="ECO:0000313" key="2">
    <source>
        <dbReference type="EMBL" id="AXF57660.1"/>
    </source>
</evidence>
<keyword evidence="2" id="KW-0503">Monooxygenase</keyword>
<proteinExistence type="predicted"/>
<dbReference type="EMBL" id="CP031092">
    <property type="protein sequence ID" value="AXF57660.1"/>
    <property type="molecule type" value="Genomic_DNA"/>
</dbReference>
<dbReference type="GO" id="GO:0004497">
    <property type="term" value="F:monooxygenase activity"/>
    <property type="evidence" value="ECO:0007669"/>
    <property type="project" value="UniProtKB-KW"/>
</dbReference>
<dbReference type="PANTHER" id="PTHR34474:SF2">
    <property type="entry name" value="SIGNAL TRANSDUCTION PROTEIN TRAP"/>
    <property type="match status" value="1"/>
</dbReference>
<protein>
    <submittedName>
        <fullName evidence="2">Antibiotic biosynthesis monooxygenase</fullName>
    </submittedName>
</protein>
<name>A0A345C379_9BACI</name>
<dbReference type="PANTHER" id="PTHR34474">
    <property type="entry name" value="SIGNAL TRANSDUCTION PROTEIN TRAP"/>
    <property type="match status" value="1"/>
</dbReference>
<reference evidence="2 3" key="1">
    <citation type="journal article" date="2018" name="J. Microbiol.">
        <title>Salicibibacter kimchii gen. nov., sp. nov., a moderately halophilic and alkalitolerant bacterium in the family Bacillaceae, isolated from kimchi.</title>
        <authorList>
            <person name="Jang J.Y."/>
            <person name="Oh Y.J."/>
            <person name="Lim S.K."/>
            <person name="Park H.K."/>
            <person name="Lee C."/>
            <person name="Kim J.Y."/>
            <person name="Lee M.A."/>
            <person name="Choi H.J."/>
        </authorList>
    </citation>
    <scope>NUCLEOTIDE SEQUENCE [LARGE SCALE GENOMIC DNA]</scope>
    <source>
        <strain evidence="2 3">NKC1-1</strain>
    </source>
</reference>
<keyword evidence="2" id="KW-0560">Oxidoreductase</keyword>
<gene>
    <name evidence="2" type="ORF">DT065_17905</name>
</gene>